<dbReference type="AlphaFoldDB" id="C1N3B3"/>
<dbReference type="Proteomes" id="UP000001876">
    <property type="component" value="Unassembled WGS sequence"/>
</dbReference>
<keyword evidence="2 4" id="KW-0863">Zinc-finger</keyword>
<dbReference type="PROSITE" id="PS50865">
    <property type="entry name" value="ZF_MYND_2"/>
    <property type="match status" value="1"/>
</dbReference>
<evidence type="ECO:0000313" key="7">
    <source>
        <dbReference type="Proteomes" id="UP000001876"/>
    </source>
</evidence>
<protein>
    <submittedName>
        <fullName evidence="6">Predicted protein</fullName>
    </submittedName>
</protein>
<evidence type="ECO:0000259" key="5">
    <source>
        <dbReference type="PROSITE" id="PS50865"/>
    </source>
</evidence>
<evidence type="ECO:0000313" key="6">
    <source>
        <dbReference type="EMBL" id="EEH53168.1"/>
    </source>
</evidence>
<dbReference type="EMBL" id="GG663746">
    <property type="protein sequence ID" value="EEH53168.1"/>
    <property type="molecule type" value="Genomic_DNA"/>
</dbReference>
<dbReference type="GO" id="GO:0008270">
    <property type="term" value="F:zinc ion binding"/>
    <property type="evidence" value="ECO:0007669"/>
    <property type="project" value="UniProtKB-KW"/>
</dbReference>
<proteinExistence type="predicted"/>
<feature type="domain" description="MYND-type" evidence="5">
    <location>
        <begin position="60"/>
        <end position="104"/>
    </location>
</feature>
<organism evidence="7">
    <name type="scientific">Micromonas pusilla (strain CCMP1545)</name>
    <name type="common">Picoplanktonic green alga</name>
    <dbReference type="NCBI Taxonomy" id="564608"/>
    <lineage>
        <taxon>Eukaryota</taxon>
        <taxon>Viridiplantae</taxon>
        <taxon>Chlorophyta</taxon>
        <taxon>Mamiellophyceae</taxon>
        <taxon>Mamiellales</taxon>
        <taxon>Mamiellaceae</taxon>
        <taxon>Micromonas</taxon>
    </lineage>
</organism>
<evidence type="ECO:0000256" key="3">
    <source>
        <dbReference type="ARBA" id="ARBA00022833"/>
    </source>
</evidence>
<dbReference type="SUPFAM" id="SSF144232">
    <property type="entry name" value="HIT/MYND zinc finger-like"/>
    <property type="match status" value="1"/>
</dbReference>
<name>C1N3B3_MICPC</name>
<dbReference type="Pfam" id="PF01753">
    <property type="entry name" value="zf-MYND"/>
    <property type="match status" value="1"/>
</dbReference>
<evidence type="ECO:0000256" key="2">
    <source>
        <dbReference type="ARBA" id="ARBA00022771"/>
    </source>
</evidence>
<keyword evidence="1" id="KW-0479">Metal-binding</keyword>
<dbReference type="Gene3D" id="6.10.140.2220">
    <property type="match status" value="1"/>
</dbReference>
<dbReference type="RefSeq" id="XP_003062349.1">
    <property type="nucleotide sequence ID" value="XM_003062303.1"/>
</dbReference>
<sequence length="405" mass="45714">MDDRSRLCRRALRRRRLHARRGEGESVRAGEILEARPERYVPRAVTGGERDRVEPKGSGTLKCGNLACEDRDVSRVKKCSRCGIVAYCSKECQVAHWPIHKAMCDEQKLMHAETGKSPLEKDNNTLEWYSSLSFIPHLVLIQAWRQRASSPLIRVQGMPNPKLASVETINRAVWDEDSYGRDVENMDFLRMRYGQADFDPDVHYYAIVMAGHVGSEDWTAVIPRFRFPCPAEHMDDFVKGCIASSPVIQCMESFYGPTHAHDSRRDRRVRLRGLRGASRLNGKEGIVKAPLPHFESWDPLSDRWTVRLDDGDELVRAKAENVEFLPRRVRLRGLKGAPEMNGLTGGVYDVLGSYDYAAGRWTVTLDGSGKTLKVKPANLTFLDGGDGGGDYVPLSVWRFQPEIGN</sequence>
<keyword evidence="3" id="KW-0862">Zinc</keyword>
<dbReference type="InterPro" id="IPR002893">
    <property type="entry name" value="Znf_MYND"/>
</dbReference>
<accession>C1N3B3</accession>
<keyword evidence="7" id="KW-1185">Reference proteome</keyword>
<gene>
    <name evidence="6" type="ORF">MICPUCDRAFT_68598</name>
</gene>
<evidence type="ECO:0000256" key="4">
    <source>
        <dbReference type="PROSITE-ProRule" id="PRU00134"/>
    </source>
</evidence>
<evidence type="ECO:0000256" key="1">
    <source>
        <dbReference type="ARBA" id="ARBA00022723"/>
    </source>
</evidence>
<reference evidence="6 7" key="1">
    <citation type="journal article" date="2009" name="Science">
        <title>Green evolution and dynamic adaptations revealed by genomes of the marine picoeukaryotes Micromonas.</title>
        <authorList>
            <person name="Worden A.Z."/>
            <person name="Lee J.H."/>
            <person name="Mock T."/>
            <person name="Rouze P."/>
            <person name="Simmons M.P."/>
            <person name="Aerts A.L."/>
            <person name="Allen A.E."/>
            <person name="Cuvelier M.L."/>
            <person name="Derelle E."/>
            <person name="Everett M.V."/>
            <person name="Foulon E."/>
            <person name="Grimwood J."/>
            <person name="Gundlach H."/>
            <person name="Henrissat B."/>
            <person name="Napoli C."/>
            <person name="McDonald S.M."/>
            <person name="Parker M.S."/>
            <person name="Rombauts S."/>
            <person name="Salamov A."/>
            <person name="Von Dassow P."/>
            <person name="Badger J.H."/>
            <person name="Coutinho P.M."/>
            <person name="Demir E."/>
            <person name="Dubchak I."/>
            <person name="Gentemann C."/>
            <person name="Eikrem W."/>
            <person name="Gready J.E."/>
            <person name="John U."/>
            <person name="Lanier W."/>
            <person name="Lindquist E.A."/>
            <person name="Lucas S."/>
            <person name="Mayer K.F."/>
            <person name="Moreau H."/>
            <person name="Not F."/>
            <person name="Otillar R."/>
            <person name="Panaud O."/>
            <person name="Pangilinan J."/>
            <person name="Paulsen I."/>
            <person name="Piegu B."/>
            <person name="Poliakov A."/>
            <person name="Robbens S."/>
            <person name="Schmutz J."/>
            <person name="Toulza E."/>
            <person name="Wyss T."/>
            <person name="Zelensky A."/>
            <person name="Zhou K."/>
            <person name="Armbrust E.V."/>
            <person name="Bhattacharya D."/>
            <person name="Goodenough U.W."/>
            <person name="Van de Peer Y."/>
            <person name="Grigoriev I.V."/>
        </authorList>
    </citation>
    <scope>NUCLEOTIDE SEQUENCE [LARGE SCALE GENOMIC DNA]</scope>
    <source>
        <strain evidence="6 7">CCMP1545</strain>
    </source>
</reference>
<dbReference type="OrthoDB" id="568418at2759"/>
<dbReference type="PROSITE" id="PS01360">
    <property type="entry name" value="ZF_MYND_1"/>
    <property type="match status" value="1"/>
</dbReference>
<dbReference type="KEGG" id="mpp:MICPUCDRAFT_68598"/>
<dbReference type="GeneID" id="9688020"/>